<comment type="caution">
    <text evidence="11">The sequence shown here is derived from an EMBL/GenBank/DDBJ whole genome shotgun (WGS) entry which is preliminary data.</text>
</comment>
<dbReference type="Pfam" id="PF01129">
    <property type="entry name" value="ART"/>
    <property type="match status" value="1"/>
</dbReference>
<accession>A0A815EDG2</accession>
<dbReference type="PROSITE" id="PS51996">
    <property type="entry name" value="TR_MART"/>
    <property type="match status" value="1"/>
</dbReference>
<evidence type="ECO:0000313" key="13">
    <source>
        <dbReference type="Proteomes" id="UP000663829"/>
    </source>
</evidence>
<keyword evidence="5 10" id="KW-0328">Glycosyltransferase</keyword>
<dbReference type="PANTHER" id="PTHR10339:SF25">
    <property type="entry name" value="SECRETED EXOENZYME S"/>
    <property type="match status" value="1"/>
</dbReference>
<keyword evidence="7" id="KW-0548">Nucleotidyltransferase</keyword>
<keyword evidence="8" id="KW-0843">Virulence</keyword>
<dbReference type="AlphaFoldDB" id="A0A815EDG2"/>
<dbReference type="Gene3D" id="3.90.176.10">
    <property type="entry name" value="Toxin ADP-ribosyltransferase, Chain A, domain 1"/>
    <property type="match status" value="1"/>
</dbReference>
<keyword evidence="10" id="KW-0521">NADP</keyword>
<protein>
    <recommendedName>
        <fullName evidence="10">NAD(P)(+)--arginine ADP-ribosyltransferase</fullName>
        <ecNumber evidence="10">2.4.2.31</ecNumber>
    </recommendedName>
    <alternativeName>
        <fullName evidence="10">Mono(ADP-ribosyl)transferase</fullName>
    </alternativeName>
</protein>
<dbReference type="EMBL" id="CAJOBC010042472">
    <property type="protein sequence ID" value="CAF4148540.1"/>
    <property type="molecule type" value="Genomic_DNA"/>
</dbReference>
<dbReference type="GO" id="GO:0090729">
    <property type="term" value="F:toxin activity"/>
    <property type="evidence" value="ECO:0007669"/>
    <property type="project" value="UniProtKB-KW"/>
</dbReference>
<dbReference type="SUPFAM" id="SSF56399">
    <property type="entry name" value="ADP-ribosylation"/>
    <property type="match status" value="1"/>
</dbReference>
<dbReference type="EMBL" id="CAJNOQ010012935">
    <property type="protein sequence ID" value="CAF1311069.1"/>
    <property type="molecule type" value="Genomic_DNA"/>
</dbReference>
<evidence type="ECO:0000256" key="4">
    <source>
        <dbReference type="ARBA" id="ARBA00022656"/>
    </source>
</evidence>
<dbReference type="Proteomes" id="UP000663829">
    <property type="component" value="Unassembled WGS sequence"/>
</dbReference>
<sequence length="285" mass="32531">LELIKPLLDPPIPNDPLGELNHLMQNYAAVAGRENINRPNFRFFDIENVSSKTLSPIEGYQNMDLVSLELAVKSLEHLIPDLQKKVHITKLNSKNPSQGLTEDESAAIRLYTMQMNPAEKSIYYLLNETLRSEDRQKLIPWFSYLKLILVGLYKLPPVKRTIWRGIKMDLSEKFLKKSTFIWWGFSSCTESLEVLESEQFLGKQGTRTLFNIECENGRMITQHSYFKKENEILLLPATVFEVIGKTDVGNSLHIVQVKETKPLCSLLQDPNSPAQQGSHGNDSKV</sequence>
<feature type="non-terminal residue" evidence="11">
    <location>
        <position position="1"/>
    </location>
</feature>
<dbReference type="OrthoDB" id="2017365at2759"/>
<evidence type="ECO:0000256" key="7">
    <source>
        <dbReference type="ARBA" id="ARBA00022695"/>
    </source>
</evidence>
<reference evidence="11" key="1">
    <citation type="submission" date="2021-02" db="EMBL/GenBank/DDBJ databases">
        <authorList>
            <person name="Nowell W R."/>
        </authorList>
    </citation>
    <scope>NUCLEOTIDE SEQUENCE</scope>
</reference>
<dbReference type="EC" id="2.4.2.31" evidence="10"/>
<gene>
    <name evidence="11" type="ORF">GPM918_LOCUS28995</name>
    <name evidence="12" type="ORF">SRO942_LOCUS29538</name>
</gene>
<evidence type="ECO:0000256" key="9">
    <source>
        <dbReference type="ARBA" id="ARBA00047597"/>
    </source>
</evidence>
<keyword evidence="4" id="KW-0800">Toxin</keyword>
<evidence type="ECO:0000256" key="3">
    <source>
        <dbReference type="ARBA" id="ARBA00022525"/>
    </source>
</evidence>
<comment type="similarity">
    <text evidence="2 10">Belongs to the Arg-specific ADP-ribosyltransferase family.</text>
</comment>
<comment type="subcellular location">
    <subcellularLocation>
        <location evidence="1">Secreted</location>
    </subcellularLocation>
</comment>
<evidence type="ECO:0000256" key="10">
    <source>
        <dbReference type="RuleBase" id="RU361228"/>
    </source>
</evidence>
<comment type="catalytic activity">
    <reaction evidence="9 10">
        <text>L-arginyl-[protein] + NAD(+) = N(omega)-(ADP-D-ribosyl)-L-arginyl-[protein] + nicotinamide + H(+)</text>
        <dbReference type="Rhea" id="RHEA:19149"/>
        <dbReference type="Rhea" id="RHEA-COMP:10532"/>
        <dbReference type="Rhea" id="RHEA-COMP:15087"/>
        <dbReference type="ChEBI" id="CHEBI:15378"/>
        <dbReference type="ChEBI" id="CHEBI:17154"/>
        <dbReference type="ChEBI" id="CHEBI:29965"/>
        <dbReference type="ChEBI" id="CHEBI:57540"/>
        <dbReference type="ChEBI" id="CHEBI:142554"/>
        <dbReference type="EC" id="2.4.2.31"/>
    </reaction>
</comment>
<dbReference type="GO" id="GO:0106274">
    <property type="term" value="F:NAD+-protein-arginine ADP-ribosyltransferase activity"/>
    <property type="evidence" value="ECO:0007669"/>
    <property type="project" value="UniProtKB-EC"/>
</dbReference>
<proteinExistence type="inferred from homology"/>
<dbReference type="GO" id="GO:0005576">
    <property type="term" value="C:extracellular region"/>
    <property type="evidence" value="ECO:0007669"/>
    <property type="project" value="UniProtKB-SubCell"/>
</dbReference>
<keyword evidence="6 10" id="KW-0808">Transferase</keyword>
<evidence type="ECO:0000256" key="8">
    <source>
        <dbReference type="ARBA" id="ARBA00023026"/>
    </source>
</evidence>
<evidence type="ECO:0000256" key="1">
    <source>
        <dbReference type="ARBA" id="ARBA00004613"/>
    </source>
</evidence>
<keyword evidence="13" id="KW-1185">Reference proteome</keyword>
<keyword evidence="10" id="KW-0520">NAD</keyword>
<evidence type="ECO:0000313" key="12">
    <source>
        <dbReference type="EMBL" id="CAF4148540.1"/>
    </source>
</evidence>
<dbReference type="GO" id="GO:0003950">
    <property type="term" value="F:NAD+ poly-ADP-ribosyltransferase activity"/>
    <property type="evidence" value="ECO:0007669"/>
    <property type="project" value="TreeGrafter"/>
</dbReference>
<dbReference type="InterPro" id="IPR050999">
    <property type="entry name" value="ADP-ribosyltransferase_ARG"/>
</dbReference>
<organism evidence="11 13">
    <name type="scientific">Didymodactylos carnosus</name>
    <dbReference type="NCBI Taxonomy" id="1234261"/>
    <lineage>
        <taxon>Eukaryota</taxon>
        <taxon>Metazoa</taxon>
        <taxon>Spiralia</taxon>
        <taxon>Gnathifera</taxon>
        <taxon>Rotifera</taxon>
        <taxon>Eurotatoria</taxon>
        <taxon>Bdelloidea</taxon>
        <taxon>Philodinida</taxon>
        <taxon>Philodinidae</taxon>
        <taxon>Didymodactylos</taxon>
    </lineage>
</organism>
<dbReference type="GO" id="GO:0016779">
    <property type="term" value="F:nucleotidyltransferase activity"/>
    <property type="evidence" value="ECO:0007669"/>
    <property type="project" value="UniProtKB-KW"/>
</dbReference>
<evidence type="ECO:0000256" key="2">
    <source>
        <dbReference type="ARBA" id="ARBA00009558"/>
    </source>
</evidence>
<evidence type="ECO:0000256" key="5">
    <source>
        <dbReference type="ARBA" id="ARBA00022676"/>
    </source>
</evidence>
<dbReference type="Proteomes" id="UP000681722">
    <property type="component" value="Unassembled WGS sequence"/>
</dbReference>
<evidence type="ECO:0000256" key="6">
    <source>
        <dbReference type="ARBA" id="ARBA00022679"/>
    </source>
</evidence>
<name>A0A815EDG2_9BILA</name>
<evidence type="ECO:0000313" key="11">
    <source>
        <dbReference type="EMBL" id="CAF1311069.1"/>
    </source>
</evidence>
<dbReference type="InterPro" id="IPR000768">
    <property type="entry name" value="ART"/>
</dbReference>
<dbReference type="PANTHER" id="PTHR10339">
    <property type="entry name" value="ADP-RIBOSYLTRANSFERASE"/>
    <property type="match status" value="1"/>
</dbReference>
<keyword evidence="3" id="KW-0964">Secreted</keyword>